<organism evidence="2 3">
    <name type="scientific">Mesorhizobium muleiense</name>
    <dbReference type="NCBI Taxonomy" id="1004279"/>
    <lineage>
        <taxon>Bacteria</taxon>
        <taxon>Pseudomonadati</taxon>
        <taxon>Pseudomonadota</taxon>
        <taxon>Alphaproteobacteria</taxon>
        <taxon>Hyphomicrobiales</taxon>
        <taxon>Phyllobacteriaceae</taxon>
        <taxon>Mesorhizobium</taxon>
    </lineage>
</organism>
<evidence type="ECO:0000313" key="3">
    <source>
        <dbReference type="Proteomes" id="UP000198894"/>
    </source>
</evidence>
<gene>
    <name evidence="2" type="ORF">SAMN05428953_11324</name>
</gene>
<sequence length="187" mass="21451">MSKSDVFIPFDRELYSDIVYLSDGKIDPSGLAEGLVRDWIENTIRDGRWPEEHLEAVAEKYAPEVYAQWMEEDFRTYTRREEAAPLVWKEVTLRPGAEVRMAYGGKHHYAKVEKGRIVDADGSYSPSEWASKVAEGTSRNAWRDLWFREPPSFTWVPAQLLRQQAVEELSRRSNPNPAGGNDEQAST</sequence>
<protein>
    <submittedName>
        <fullName evidence="2">Uncharacterized protein</fullName>
    </submittedName>
</protein>
<reference evidence="3" key="1">
    <citation type="submission" date="2016-10" db="EMBL/GenBank/DDBJ databases">
        <authorList>
            <person name="Varghese N."/>
            <person name="Submissions S."/>
        </authorList>
    </citation>
    <scope>NUCLEOTIDE SEQUENCE [LARGE SCALE GENOMIC DNA]</scope>
    <source>
        <strain evidence="3">CGMCC 1.11022</strain>
    </source>
</reference>
<keyword evidence="3" id="KW-1185">Reference proteome</keyword>
<proteinExistence type="predicted"/>
<accession>A0A1G9AAZ6</accession>
<evidence type="ECO:0000256" key="1">
    <source>
        <dbReference type="SAM" id="MobiDB-lite"/>
    </source>
</evidence>
<evidence type="ECO:0000313" key="2">
    <source>
        <dbReference type="EMBL" id="SDK24451.1"/>
    </source>
</evidence>
<name>A0A1G9AAZ6_9HYPH</name>
<dbReference type="AlphaFoldDB" id="A0A1G9AAZ6"/>
<feature type="region of interest" description="Disordered" evidence="1">
    <location>
        <begin position="166"/>
        <end position="187"/>
    </location>
</feature>
<dbReference type="RefSeq" id="WP_091596249.1">
    <property type="nucleotide sequence ID" value="NZ_FNEE01000013.1"/>
</dbReference>
<dbReference type="Proteomes" id="UP000198894">
    <property type="component" value="Unassembled WGS sequence"/>
</dbReference>
<dbReference type="EMBL" id="FNEE01000013">
    <property type="protein sequence ID" value="SDK24451.1"/>
    <property type="molecule type" value="Genomic_DNA"/>
</dbReference>